<feature type="compositionally biased region" description="Basic and acidic residues" evidence="6">
    <location>
        <begin position="262"/>
        <end position="275"/>
    </location>
</feature>
<feature type="transmembrane region" description="Helical" evidence="7">
    <location>
        <begin position="199"/>
        <end position="222"/>
    </location>
</feature>
<keyword evidence="3 7" id="KW-1133">Transmembrane helix</keyword>
<evidence type="ECO:0000256" key="3">
    <source>
        <dbReference type="ARBA" id="ARBA00022989"/>
    </source>
</evidence>
<evidence type="ECO:0000256" key="6">
    <source>
        <dbReference type="SAM" id="MobiDB-lite"/>
    </source>
</evidence>
<dbReference type="EMBL" id="CAOQHR010000010">
    <property type="protein sequence ID" value="CAI6340010.1"/>
    <property type="molecule type" value="Genomic_DNA"/>
</dbReference>
<dbReference type="InterPro" id="IPR052337">
    <property type="entry name" value="SAT4-like"/>
</dbReference>
<feature type="transmembrane region" description="Helical" evidence="7">
    <location>
        <begin position="45"/>
        <end position="69"/>
    </location>
</feature>
<keyword evidence="4 7" id="KW-0472">Membrane</keyword>
<evidence type="ECO:0000256" key="7">
    <source>
        <dbReference type="SAM" id="Phobius"/>
    </source>
</evidence>
<dbReference type="PANTHER" id="PTHR33048:SF47">
    <property type="entry name" value="INTEGRAL MEMBRANE PROTEIN-RELATED"/>
    <property type="match status" value="1"/>
</dbReference>
<evidence type="ECO:0000313" key="10">
    <source>
        <dbReference type="Proteomes" id="UP001152607"/>
    </source>
</evidence>
<dbReference type="Proteomes" id="UP001152607">
    <property type="component" value="Unassembled WGS sequence"/>
</dbReference>
<evidence type="ECO:0000256" key="2">
    <source>
        <dbReference type="ARBA" id="ARBA00022692"/>
    </source>
</evidence>
<evidence type="ECO:0000256" key="5">
    <source>
        <dbReference type="ARBA" id="ARBA00038359"/>
    </source>
</evidence>
<feature type="transmembrane region" description="Helical" evidence="7">
    <location>
        <begin position="135"/>
        <end position="154"/>
    </location>
</feature>
<keyword evidence="2 7" id="KW-0812">Transmembrane</keyword>
<comment type="caution">
    <text evidence="9">The sequence shown here is derived from an EMBL/GenBank/DDBJ whole genome shotgun (WGS) entry which is preliminary data.</text>
</comment>
<reference evidence="9" key="1">
    <citation type="submission" date="2023-01" db="EMBL/GenBank/DDBJ databases">
        <authorList>
            <person name="Van Ghelder C."/>
            <person name="Rancurel C."/>
        </authorList>
    </citation>
    <scope>NUCLEOTIDE SEQUENCE</scope>
    <source>
        <strain evidence="9">CNCM I-4278</strain>
    </source>
</reference>
<evidence type="ECO:0000259" key="8">
    <source>
        <dbReference type="Pfam" id="PF20684"/>
    </source>
</evidence>
<dbReference type="AlphaFoldDB" id="A0A9W4XTG2"/>
<gene>
    <name evidence="9" type="ORF">PDIGIT_LOCUS13177</name>
</gene>
<evidence type="ECO:0000256" key="4">
    <source>
        <dbReference type="ARBA" id="ARBA00023136"/>
    </source>
</evidence>
<feature type="transmembrane region" description="Helical" evidence="7">
    <location>
        <begin position="166"/>
        <end position="187"/>
    </location>
</feature>
<dbReference type="PANTHER" id="PTHR33048">
    <property type="entry name" value="PTH11-LIKE INTEGRAL MEMBRANE PROTEIN (AFU_ORTHOLOGUE AFUA_5G11245)"/>
    <property type="match status" value="1"/>
</dbReference>
<name>A0A9W4XTG2_9PLEO</name>
<accession>A0A9W4XTG2</accession>
<evidence type="ECO:0000256" key="1">
    <source>
        <dbReference type="ARBA" id="ARBA00004141"/>
    </source>
</evidence>
<protein>
    <recommendedName>
        <fullName evidence="8">Rhodopsin domain-containing protein</fullName>
    </recommendedName>
</protein>
<proteinExistence type="inferred from homology"/>
<dbReference type="GO" id="GO:0016020">
    <property type="term" value="C:membrane"/>
    <property type="evidence" value="ECO:0007669"/>
    <property type="project" value="UniProtKB-SubCell"/>
</dbReference>
<comment type="subcellular location">
    <subcellularLocation>
        <location evidence="1">Membrane</location>
        <topology evidence="1">Multi-pass membrane protein</topology>
    </subcellularLocation>
</comment>
<sequence length="315" mass="35425">MALLFSVMDLMYKTDISAFGGIPISAISSMNLAELSKDSLHYRKVSAAAMTLMWFSICSVKFCFLAFFRRLIRQQPVMVKFWWFAVVFNSIVTGYGAVIYTAACPYFKPEELLQAIQCVQGDGLVTIIRYSMSHMVIDIIGDFFILVIPIVLIWKIRISWKQKIALSFTLCLTVVMIAITITRITGLQWKGKLDLVWEIFFIAIAAEIGLSLVAITAFRALYVSKSKSRHVPGAISTFNWYHKGKSFMLGVFSNIGGNSARGKSESHEMHGKTDDDLGDPIPNATMTGMRTFIDQNGKSEVYETMDEEGRIWVLP</sequence>
<organism evidence="9 10">
    <name type="scientific">Periconia digitata</name>
    <dbReference type="NCBI Taxonomy" id="1303443"/>
    <lineage>
        <taxon>Eukaryota</taxon>
        <taxon>Fungi</taxon>
        <taxon>Dikarya</taxon>
        <taxon>Ascomycota</taxon>
        <taxon>Pezizomycotina</taxon>
        <taxon>Dothideomycetes</taxon>
        <taxon>Pleosporomycetidae</taxon>
        <taxon>Pleosporales</taxon>
        <taxon>Massarineae</taxon>
        <taxon>Periconiaceae</taxon>
        <taxon>Periconia</taxon>
    </lineage>
</organism>
<keyword evidence="10" id="KW-1185">Reference proteome</keyword>
<feature type="domain" description="Rhodopsin" evidence="8">
    <location>
        <begin position="48"/>
        <end position="213"/>
    </location>
</feature>
<dbReference type="InterPro" id="IPR049326">
    <property type="entry name" value="Rhodopsin_dom_fungi"/>
</dbReference>
<dbReference type="Pfam" id="PF20684">
    <property type="entry name" value="Fung_rhodopsin"/>
    <property type="match status" value="1"/>
</dbReference>
<comment type="similarity">
    <text evidence="5">Belongs to the SAT4 family.</text>
</comment>
<feature type="transmembrane region" description="Helical" evidence="7">
    <location>
        <begin position="81"/>
        <end position="103"/>
    </location>
</feature>
<dbReference type="OrthoDB" id="444631at2759"/>
<feature type="region of interest" description="Disordered" evidence="6">
    <location>
        <begin position="259"/>
        <end position="279"/>
    </location>
</feature>
<evidence type="ECO:0000313" key="9">
    <source>
        <dbReference type="EMBL" id="CAI6340010.1"/>
    </source>
</evidence>